<evidence type="ECO:0000259" key="12">
    <source>
        <dbReference type="SMART" id="SM00382"/>
    </source>
</evidence>
<evidence type="ECO:0000256" key="2">
    <source>
        <dbReference type="ARBA" id="ARBA00008398"/>
    </source>
</evidence>
<evidence type="ECO:0000256" key="9">
    <source>
        <dbReference type="ARBA" id="ARBA00023125"/>
    </source>
</evidence>
<dbReference type="GO" id="GO:0046872">
    <property type="term" value="F:metal ion binding"/>
    <property type="evidence" value="ECO:0007669"/>
    <property type="project" value="UniProtKB-KW"/>
</dbReference>
<dbReference type="PANTHER" id="PTHR10763:SF23">
    <property type="entry name" value="ORIGIN RECOGNITION COMPLEX SUBUNIT 1"/>
    <property type="match status" value="1"/>
</dbReference>
<dbReference type="SMART" id="SM01074">
    <property type="entry name" value="Cdc6_C"/>
    <property type="match status" value="1"/>
</dbReference>
<evidence type="ECO:0000256" key="3">
    <source>
        <dbReference type="ARBA" id="ARBA00019081"/>
    </source>
</evidence>
<comment type="subunit">
    <text evidence="11">ORC is composed of six subunits.</text>
</comment>
<gene>
    <name evidence="14" type="ORF">L798_10145</name>
</gene>
<comment type="similarity">
    <text evidence="2 11">Belongs to the ORC1 family.</text>
</comment>
<dbReference type="FunFam" id="3.40.50.300:FF:000199">
    <property type="entry name" value="Origin recognition complex subunit 1"/>
    <property type="match status" value="1"/>
</dbReference>
<keyword evidence="15" id="KW-1185">Reference proteome</keyword>
<dbReference type="GO" id="GO:0006270">
    <property type="term" value="P:DNA replication initiation"/>
    <property type="evidence" value="ECO:0007669"/>
    <property type="project" value="TreeGrafter"/>
</dbReference>
<dbReference type="Pfam" id="PF09079">
    <property type="entry name" value="WHD_Cdc6"/>
    <property type="match status" value="1"/>
</dbReference>
<dbReference type="GO" id="GO:0033314">
    <property type="term" value="P:mitotic DNA replication checkpoint signaling"/>
    <property type="evidence" value="ECO:0007669"/>
    <property type="project" value="TreeGrafter"/>
</dbReference>
<dbReference type="InterPro" id="IPR027417">
    <property type="entry name" value="P-loop_NTPase"/>
</dbReference>
<evidence type="ECO:0000256" key="4">
    <source>
        <dbReference type="ARBA" id="ARBA00022705"/>
    </source>
</evidence>
<dbReference type="PANTHER" id="PTHR10763">
    <property type="entry name" value="CELL DIVISION CONTROL PROTEIN 6-RELATED"/>
    <property type="match status" value="1"/>
</dbReference>
<dbReference type="FunFam" id="1.10.8.60:FF:000062">
    <property type="entry name" value="Origin recognition complex subunit 1"/>
    <property type="match status" value="1"/>
</dbReference>
<evidence type="ECO:0000256" key="10">
    <source>
        <dbReference type="ARBA" id="ARBA00023242"/>
    </source>
</evidence>
<accession>A0A067R9N4</accession>
<keyword evidence="6 11" id="KW-0547">Nucleotide-binding</keyword>
<dbReference type="SUPFAM" id="SSF52540">
    <property type="entry name" value="P-loop containing nucleoside triphosphate hydrolases"/>
    <property type="match status" value="1"/>
</dbReference>
<evidence type="ECO:0000256" key="8">
    <source>
        <dbReference type="ARBA" id="ARBA00022842"/>
    </source>
</evidence>
<dbReference type="GO" id="GO:0003688">
    <property type="term" value="F:DNA replication origin binding"/>
    <property type="evidence" value="ECO:0007669"/>
    <property type="project" value="TreeGrafter"/>
</dbReference>
<dbReference type="Proteomes" id="UP000027135">
    <property type="component" value="Unassembled WGS sequence"/>
</dbReference>
<keyword evidence="4 11" id="KW-0235">DNA replication</keyword>
<keyword evidence="8" id="KW-0460">Magnesium</keyword>
<protein>
    <recommendedName>
        <fullName evidence="3 11">Origin recognition complex subunit 1</fullName>
    </recommendedName>
</protein>
<proteinExistence type="inferred from homology"/>
<evidence type="ECO:0000259" key="13">
    <source>
        <dbReference type="SMART" id="SM01074"/>
    </source>
</evidence>
<dbReference type="Gene3D" id="3.40.50.300">
    <property type="entry name" value="P-loop containing nucleotide triphosphate hydrolases"/>
    <property type="match status" value="1"/>
</dbReference>
<sequence length="358" mass="40300">MSLPCREKEFENIYRFIEGKILDGAGGCMYISGVPGTGKTATVQEVVRSLQEAVSRRDIPDFKFIELNGMWLTEPRQAYVQLLNALTGQTVTAEQAQQLLERRFSRTAHRRITTLLLVDELDLLWTRRQDVVYNLLDWPTKAASRLVVLTIANTMDLPERLLMGRVTSRLGLTRVTFHPYTHKQLQEIVMARLRGLQAFDPDAIQLVARKVAAVSGDARRALDICRRATEFAEGDAEGSDGTVAMQHVDQALAEMIASTKVQVIRYCSKMEQLFLQAVASEIQRTGVEETVFDKVYIQLRTLCVFDGYAVPSVTESLGICARLGSCRLLLTEHSRADMHQRVLLNVSSDDLYYALKVL</sequence>
<organism evidence="14 15">
    <name type="scientific">Zootermopsis nevadensis</name>
    <name type="common">Dampwood termite</name>
    <dbReference type="NCBI Taxonomy" id="136037"/>
    <lineage>
        <taxon>Eukaryota</taxon>
        <taxon>Metazoa</taxon>
        <taxon>Ecdysozoa</taxon>
        <taxon>Arthropoda</taxon>
        <taxon>Hexapoda</taxon>
        <taxon>Insecta</taxon>
        <taxon>Pterygota</taxon>
        <taxon>Neoptera</taxon>
        <taxon>Polyneoptera</taxon>
        <taxon>Dictyoptera</taxon>
        <taxon>Blattodea</taxon>
        <taxon>Blattoidea</taxon>
        <taxon>Termitoidae</taxon>
        <taxon>Termopsidae</taxon>
        <taxon>Zootermopsis</taxon>
    </lineage>
</organism>
<dbReference type="AlphaFoldDB" id="A0A067R9N4"/>
<dbReference type="GO" id="GO:0005664">
    <property type="term" value="C:nuclear origin of replication recognition complex"/>
    <property type="evidence" value="ECO:0007669"/>
    <property type="project" value="TreeGrafter"/>
</dbReference>
<feature type="domain" description="Cdc6 C-terminal" evidence="13">
    <location>
        <begin position="275"/>
        <end position="355"/>
    </location>
</feature>
<dbReference type="SMART" id="SM00382">
    <property type="entry name" value="AAA"/>
    <property type="match status" value="1"/>
</dbReference>
<dbReference type="EMBL" id="KK852801">
    <property type="protein sequence ID" value="KDR16330.1"/>
    <property type="molecule type" value="Genomic_DNA"/>
</dbReference>
<evidence type="ECO:0000256" key="6">
    <source>
        <dbReference type="ARBA" id="ARBA00022741"/>
    </source>
</evidence>
<evidence type="ECO:0000256" key="1">
    <source>
        <dbReference type="ARBA" id="ARBA00004123"/>
    </source>
</evidence>
<keyword evidence="10 11" id="KW-0539">Nucleus</keyword>
<comment type="subcellular location">
    <subcellularLocation>
        <location evidence="1 11">Nucleus</location>
    </subcellularLocation>
</comment>
<evidence type="ECO:0000256" key="7">
    <source>
        <dbReference type="ARBA" id="ARBA00022840"/>
    </source>
</evidence>
<feature type="domain" description="AAA+ ATPase" evidence="12">
    <location>
        <begin position="25"/>
        <end position="176"/>
    </location>
</feature>
<comment type="function">
    <text evidence="11">Component of the origin recognition complex (ORC) that binds origins of replication. DNA-binding is ATP-dependent, however specific DNA sequences that define origins of replication have not been identified so far. ORC is required to assemble the pre-replication complex necessary to initiate DNA replication.</text>
</comment>
<dbReference type="STRING" id="136037.A0A067R9N4"/>
<dbReference type="GO" id="GO:0005524">
    <property type="term" value="F:ATP binding"/>
    <property type="evidence" value="ECO:0007669"/>
    <property type="project" value="UniProtKB-KW"/>
</dbReference>
<name>A0A067R9N4_ZOONE</name>
<reference evidence="14 15" key="1">
    <citation type="journal article" date="2014" name="Nat. Commun.">
        <title>Molecular traces of alternative social organization in a termite genome.</title>
        <authorList>
            <person name="Terrapon N."/>
            <person name="Li C."/>
            <person name="Robertson H.M."/>
            <person name="Ji L."/>
            <person name="Meng X."/>
            <person name="Booth W."/>
            <person name="Chen Z."/>
            <person name="Childers C.P."/>
            <person name="Glastad K.M."/>
            <person name="Gokhale K."/>
            <person name="Gowin J."/>
            <person name="Gronenberg W."/>
            <person name="Hermansen R.A."/>
            <person name="Hu H."/>
            <person name="Hunt B.G."/>
            <person name="Huylmans A.K."/>
            <person name="Khalil S.M."/>
            <person name="Mitchell R.D."/>
            <person name="Munoz-Torres M.C."/>
            <person name="Mustard J.A."/>
            <person name="Pan H."/>
            <person name="Reese J.T."/>
            <person name="Scharf M.E."/>
            <person name="Sun F."/>
            <person name="Vogel H."/>
            <person name="Xiao J."/>
            <person name="Yang W."/>
            <person name="Yang Z."/>
            <person name="Yang Z."/>
            <person name="Zhou J."/>
            <person name="Zhu J."/>
            <person name="Brent C.S."/>
            <person name="Elsik C.G."/>
            <person name="Goodisman M.A."/>
            <person name="Liberles D.A."/>
            <person name="Roe R.M."/>
            <person name="Vargo E.L."/>
            <person name="Vilcinskas A."/>
            <person name="Wang J."/>
            <person name="Bornberg-Bauer E."/>
            <person name="Korb J."/>
            <person name="Zhang G."/>
            <person name="Liebig J."/>
        </authorList>
    </citation>
    <scope>NUCLEOTIDE SEQUENCE [LARGE SCALE GENOMIC DNA]</scope>
    <source>
        <tissue evidence="14">Whole organism</tissue>
    </source>
</reference>
<dbReference type="Gene3D" id="1.10.8.60">
    <property type="match status" value="1"/>
</dbReference>
<dbReference type="GO" id="GO:0016887">
    <property type="term" value="F:ATP hydrolysis activity"/>
    <property type="evidence" value="ECO:0007669"/>
    <property type="project" value="InterPro"/>
</dbReference>
<keyword evidence="7 11" id="KW-0067">ATP-binding</keyword>
<dbReference type="InterPro" id="IPR041083">
    <property type="entry name" value="AAA_lid_10"/>
</dbReference>
<dbReference type="InParanoid" id="A0A067R9N4"/>
<dbReference type="OMA" id="QPIINGE"/>
<dbReference type="InterPro" id="IPR003593">
    <property type="entry name" value="AAA+_ATPase"/>
</dbReference>
<keyword evidence="9 11" id="KW-0238">DNA-binding</keyword>
<dbReference type="Pfam" id="PF00004">
    <property type="entry name" value="AAA"/>
    <property type="match status" value="1"/>
</dbReference>
<dbReference type="InterPro" id="IPR015163">
    <property type="entry name" value="Cdc6_C"/>
</dbReference>
<dbReference type="eggNOG" id="KOG1514">
    <property type="taxonomic scope" value="Eukaryota"/>
</dbReference>
<keyword evidence="5" id="KW-0479">Metal-binding</keyword>
<evidence type="ECO:0000256" key="5">
    <source>
        <dbReference type="ARBA" id="ARBA00022723"/>
    </source>
</evidence>
<evidence type="ECO:0000313" key="14">
    <source>
        <dbReference type="EMBL" id="KDR16330.1"/>
    </source>
</evidence>
<dbReference type="InterPro" id="IPR003959">
    <property type="entry name" value="ATPase_AAA_core"/>
</dbReference>
<evidence type="ECO:0000256" key="11">
    <source>
        <dbReference type="RuleBase" id="RU365058"/>
    </source>
</evidence>
<evidence type="ECO:0000313" key="15">
    <source>
        <dbReference type="Proteomes" id="UP000027135"/>
    </source>
</evidence>
<dbReference type="InterPro" id="IPR050311">
    <property type="entry name" value="ORC1/CDC6"/>
</dbReference>
<dbReference type="Pfam" id="PF17872">
    <property type="entry name" value="AAA_lid_10"/>
    <property type="match status" value="1"/>
</dbReference>